<dbReference type="EMBL" id="FPBO01000047">
    <property type="protein sequence ID" value="SFV15607.1"/>
    <property type="molecule type" value="Genomic_DNA"/>
</dbReference>
<proteinExistence type="predicted"/>
<feature type="chain" id="PRO_5011471093" evidence="6">
    <location>
        <begin position="26"/>
        <end position="155"/>
    </location>
</feature>
<dbReference type="InterPro" id="IPR033480">
    <property type="entry name" value="sCache_2"/>
</dbReference>
<dbReference type="GO" id="GO:0005886">
    <property type="term" value="C:plasma membrane"/>
    <property type="evidence" value="ECO:0007669"/>
    <property type="project" value="UniProtKB-SubCell"/>
</dbReference>
<protein>
    <submittedName>
        <fullName evidence="8">Single Cache domain 2-containing protein</fullName>
    </submittedName>
</protein>
<keyword evidence="5" id="KW-0472">Membrane</keyword>
<evidence type="ECO:0000256" key="4">
    <source>
        <dbReference type="ARBA" id="ARBA00022989"/>
    </source>
</evidence>
<evidence type="ECO:0000256" key="2">
    <source>
        <dbReference type="ARBA" id="ARBA00022475"/>
    </source>
</evidence>
<keyword evidence="4" id="KW-1133">Transmembrane helix</keyword>
<evidence type="ECO:0000256" key="1">
    <source>
        <dbReference type="ARBA" id="ARBA00004651"/>
    </source>
</evidence>
<organism evidence="8 9">
    <name type="scientific">Pseudoduganella namucuonensis</name>
    <dbReference type="NCBI Taxonomy" id="1035707"/>
    <lineage>
        <taxon>Bacteria</taxon>
        <taxon>Pseudomonadati</taxon>
        <taxon>Pseudomonadota</taxon>
        <taxon>Betaproteobacteria</taxon>
        <taxon>Burkholderiales</taxon>
        <taxon>Oxalobacteraceae</taxon>
        <taxon>Telluria group</taxon>
        <taxon>Pseudoduganella</taxon>
    </lineage>
</organism>
<dbReference type="STRING" id="1035707.SAMN05216552_10476"/>
<keyword evidence="2" id="KW-1003">Cell membrane</keyword>
<keyword evidence="9" id="KW-1185">Reference proteome</keyword>
<comment type="subcellular location">
    <subcellularLocation>
        <location evidence="1">Cell membrane</location>
        <topology evidence="1">Multi-pass membrane protein</topology>
    </subcellularLocation>
</comment>
<evidence type="ECO:0000256" key="5">
    <source>
        <dbReference type="ARBA" id="ARBA00023136"/>
    </source>
</evidence>
<feature type="signal peptide" evidence="6">
    <location>
        <begin position="1"/>
        <end position="25"/>
    </location>
</feature>
<sequence length="155" mass="17064">MKSMKNLFKIVLLSLCLCGFHGAIAAAEKGTAEEAVAMVKKAKEFIKKNGKEKAFAEFNNPGGQFVQGDLYVMVYDMEGLNKAHGGNPRLIGKNLLDIKDANGVFIVKSFIEVATTKGKGWVDYKWFNKVSNAVEPKSTYVEKHEDVLVGVGIYK</sequence>
<name>A0A1I7M195_9BURK</name>
<accession>A0A1I7M195</accession>
<gene>
    <name evidence="8" type="ORF">SAMN05216552_10476</name>
</gene>
<dbReference type="RefSeq" id="WP_307666753.1">
    <property type="nucleotide sequence ID" value="NZ_FPBO01000047.1"/>
</dbReference>
<feature type="domain" description="Single Cache" evidence="7">
    <location>
        <begin position="24"/>
        <end position="108"/>
    </location>
</feature>
<reference evidence="9" key="1">
    <citation type="submission" date="2016-10" db="EMBL/GenBank/DDBJ databases">
        <authorList>
            <person name="Varghese N."/>
            <person name="Submissions S."/>
        </authorList>
    </citation>
    <scope>NUCLEOTIDE SEQUENCE [LARGE SCALE GENOMIC DNA]</scope>
    <source>
        <strain evidence="9">CGMCC 1.11014</strain>
    </source>
</reference>
<dbReference type="Pfam" id="PF17200">
    <property type="entry name" value="sCache_2"/>
    <property type="match status" value="1"/>
</dbReference>
<dbReference type="SMART" id="SM01049">
    <property type="entry name" value="Cache_2"/>
    <property type="match status" value="1"/>
</dbReference>
<evidence type="ECO:0000313" key="9">
    <source>
        <dbReference type="Proteomes" id="UP000199391"/>
    </source>
</evidence>
<evidence type="ECO:0000256" key="3">
    <source>
        <dbReference type="ARBA" id="ARBA00022692"/>
    </source>
</evidence>
<evidence type="ECO:0000256" key="6">
    <source>
        <dbReference type="SAM" id="SignalP"/>
    </source>
</evidence>
<dbReference type="Proteomes" id="UP000199391">
    <property type="component" value="Unassembled WGS sequence"/>
</dbReference>
<evidence type="ECO:0000313" key="8">
    <source>
        <dbReference type="EMBL" id="SFV15607.1"/>
    </source>
</evidence>
<keyword evidence="3" id="KW-0812">Transmembrane</keyword>
<dbReference type="Gene3D" id="3.30.450.20">
    <property type="entry name" value="PAS domain"/>
    <property type="match status" value="1"/>
</dbReference>
<keyword evidence="6" id="KW-0732">Signal</keyword>
<dbReference type="AlphaFoldDB" id="A0A1I7M195"/>
<evidence type="ECO:0000259" key="7">
    <source>
        <dbReference type="SMART" id="SM01049"/>
    </source>
</evidence>